<dbReference type="GO" id="GO:0006633">
    <property type="term" value="P:fatty acid biosynthetic process"/>
    <property type="evidence" value="ECO:0007669"/>
    <property type="project" value="UniProtKB-UniRule"/>
</dbReference>
<dbReference type="FunFam" id="3.40.47.10:FF:000009">
    <property type="entry name" value="3-oxoacyl-[acyl-carrier-protein] synthase 2"/>
    <property type="match status" value="1"/>
</dbReference>
<evidence type="ECO:0000256" key="5">
    <source>
        <dbReference type="ARBA" id="ARBA00022516"/>
    </source>
</evidence>
<dbReference type="SMART" id="SM00825">
    <property type="entry name" value="PKS_KS"/>
    <property type="match status" value="1"/>
</dbReference>
<dbReference type="AlphaFoldDB" id="A0A7C6AEE6"/>
<dbReference type="SUPFAM" id="SSF53901">
    <property type="entry name" value="Thiolase-like"/>
    <property type="match status" value="2"/>
</dbReference>
<evidence type="ECO:0000256" key="6">
    <source>
        <dbReference type="ARBA" id="ARBA00022679"/>
    </source>
</evidence>
<proteinExistence type="inferred from homology"/>
<comment type="caution">
    <text evidence="15">The sequence shown here is derived from an EMBL/GenBank/DDBJ whole genome shotgun (WGS) entry which is preliminary data.</text>
</comment>
<evidence type="ECO:0000256" key="1">
    <source>
        <dbReference type="ARBA" id="ARBA00005194"/>
    </source>
</evidence>
<evidence type="ECO:0000256" key="13">
    <source>
        <dbReference type="RuleBase" id="RU003694"/>
    </source>
</evidence>
<dbReference type="NCBIfam" id="NF004970">
    <property type="entry name" value="PRK06333.1"/>
    <property type="match status" value="1"/>
</dbReference>
<evidence type="ECO:0000256" key="9">
    <source>
        <dbReference type="ARBA" id="ARBA00023160"/>
    </source>
</evidence>
<organism evidence="15">
    <name type="scientific">candidate division WOR-3 bacterium</name>
    <dbReference type="NCBI Taxonomy" id="2052148"/>
    <lineage>
        <taxon>Bacteria</taxon>
        <taxon>Bacteria division WOR-3</taxon>
    </lineage>
</organism>
<evidence type="ECO:0000313" key="15">
    <source>
        <dbReference type="EMBL" id="HHS62097.1"/>
    </source>
</evidence>
<dbReference type="PANTHER" id="PTHR11712:SF336">
    <property type="entry name" value="3-OXOACYL-[ACYL-CARRIER-PROTEIN] SYNTHASE, MITOCHONDRIAL"/>
    <property type="match status" value="1"/>
</dbReference>
<evidence type="ECO:0000256" key="11">
    <source>
        <dbReference type="PIRNR" id="PIRNR000447"/>
    </source>
</evidence>
<protein>
    <recommendedName>
        <fullName evidence="4 11">3-oxoacyl-[acyl-carrier-protein] synthase 2</fullName>
        <ecNumber evidence="3 11">2.3.1.179</ecNumber>
    </recommendedName>
</protein>
<evidence type="ECO:0000256" key="4">
    <source>
        <dbReference type="ARBA" id="ARBA00014657"/>
    </source>
</evidence>
<comment type="similarity">
    <text evidence="2 11 13">Belongs to the thiolase-like superfamily. Beta-ketoacyl-ACP synthases family.</text>
</comment>
<dbReference type="PIRSF" id="PIRSF000447">
    <property type="entry name" value="KAS_II"/>
    <property type="match status" value="1"/>
</dbReference>
<dbReference type="CDD" id="cd00834">
    <property type="entry name" value="KAS_I_II"/>
    <property type="match status" value="1"/>
</dbReference>
<dbReference type="Gene3D" id="3.40.47.10">
    <property type="match status" value="1"/>
</dbReference>
<keyword evidence="9 11" id="KW-0275">Fatty acid biosynthesis</keyword>
<dbReference type="InterPro" id="IPR014031">
    <property type="entry name" value="Ketoacyl_synth_C"/>
</dbReference>
<feature type="domain" description="Ketosynthase family 3 (KS3)" evidence="14">
    <location>
        <begin position="1"/>
        <end position="410"/>
    </location>
</feature>
<comment type="function">
    <text evidence="11">Involved in the type II fatty acid elongation cycle. Catalyzes the elongation of a wide range of acyl-ACP by the addition of two carbons from malonyl-ACP to an acyl acceptor. Can efficiently catalyze the conversion of palmitoleoyl-ACP (cis-hexadec-9-enoyl-ACP) to cis-vaccenoyl-ACP (cis-octadec-11-enoyl-ACP), an essential step in the thermal regulation of fatty acid composition.</text>
</comment>
<evidence type="ECO:0000256" key="12">
    <source>
        <dbReference type="PIRSR" id="PIRSR000447-1"/>
    </source>
</evidence>
<feature type="active site" description="For beta-ketoacyl synthase activity" evidence="12">
    <location>
        <position position="162"/>
    </location>
</feature>
<keyword evidence="5 11" id="KW-0444">Lipid biosynthesis</keyword>
<accession>A0A7C6AEE6</accession>
<evidence type="ECO:0000256" key="2">
    <source>
        <dbReference type="ARBA" id="ARBA00008467"/>
    </source>
</evidence>
<evidence type="ECO:0000256" key="3">
    <source>
        <dbReference type="ARBA" id="ARBA00012356"/>
    </source>
</evidence>
<evidence type="ECO:0000256" key="7">
    <source>
        <dbReference type="ARBA" id="ARBA00022832"/>
    </source>
</evidence>
<dbReference type="NCBIfam" id="NF005589">
    <property type="entry name" value="PRK07314.1"/>
    <property type="match status" value="1"/>
</dbReference>
<dbReference type="PROSITE" id="PS52004">
    <property type="entry name" value="KS3_2"/>
    <property type="match status" value="1"/>
</dbReference>
<dbReference type="PROSITE" id="PS00606">
    <property type="entry name" value="KS3_1"/>
    <property type="match status" value="1"/>
</dbReference>
<keyword evidence="7" id="KW-0276">Fatty acid metabolism</keyword>
<gene>
    <name evidence="15" type="primary">fabF</name>
    <name evidence="15" type="ORF">ENV70_00570</name>
</gene>
<dbReference type="InterPro" id="IPR016039">
    <property type="entry name" value="Thiolase-like"/>
</dbReference>
<dbReference type="NCBIfam" id="TIGR03150">
    <property type="entry name" value="fabF"/>
    <property type="match status" value="1"/>
</dbReference>
<dbReference type="EC" id="2.3.1.179" evidence="3 11"/>
<dbReference type="InterPro" id="IPR018201">
    <property type="entry name" value="Ketoacyl_synth_AS"/>
</dbReference>
<comment type="pathway">
    <text evidence="1 11">Lipid metabolism; fatty acid biosynthesis.</text>
</comment>
<dbReference type="Pfam" id="PF02801">
    <property type="entry name" value="Ketoacyl-synt_C"/>
    <property type="match status" value="1"/>
</dbReference>
<evidence type="ECO:0000256" key="10">
    <source>
        <dbReference type="ARBA" id="ARBA00023315"/>
    </source>
</evidence>
<evidence type="ECO:0000256" key="8">
    <source>
        <dbReference type="ARBA" id="ARBA00023098"/>
    </source>
</evidence>
<dbReference type="Pfam" id="PF00109">
    <property type="entry name" value="ketoacyl-synt"/>
    <property type="match status" value="1"/>
</dbReference>
<comment type="catalytic activity">
    <reaction evidence="11">
        <text>a fatty acyl-[ACP] + malonyl-[ACP] + H(+) = a 3-oxoacyl-[ACP] + holo-[ACP] + CO2</text>
        <dbReference type="Rhea" id="RHEA:22836"/>
        <dbReference type="Rhea" id="RHEA-COMP:9623"/>
        <dbReference type="Rhea" id="RHEA-COMP:9685"/>
        <dbReference type="Rhea" id="RHEA-COMP:9916"/>
        <dbReference type="Rhea" id="RHEA-COMP:14125"/>
        <dbReference type="ChEBI" id="CHEBI:15378"/>
        <dbReference type="ChEBI" id="CHEBI:16526"/>
        <dbReference type="ChEBI" id="CHEBI:64479"/>
        <dbReference type="ChEBI" id="CHEBI:78449"/>
        <dbReference type="ChEBI" id="CHEBI:78776"/>
        <dbReference type="ChEBI" id="CHEBI:138651"/>
    </reaction>
</comment>
<name>A0A7C6AEE6_UNCW3</name>
<comment type="catalytic activity">
    <reaction evidence="11">
        <text>(9Z)-hexadecenoyl-[ACP] + malonyl-[ACP] + H(+) = 3-oxo-(11Z)-octadecenoyl-[ACP] + holo-[ACP] + CO2</text>
        <dbReference type="Rhea" id="RHEA:55040"/>
        <dbReference type="Rhea" id="RHEA-COMP:9623"/>
        <dbReference type="Rhea" id="RHEA-COMP:9685"/>
        <dbReference type="Rhea" id="RHEA-COMP:10800"/>
        <dbReference type="Rhea" id="RHEA-COMP:14074"/>
        <dbReference type="ChEBI" id="CHEBI:15378"/>
        <dbReference type="ChEBI" id="CHEBI:16526"/>
        <dbReference type="ChEBI" id="CHEBI:64479"/>
        <dbReference type="ChEBI" id="CHEBI:78449"/>
        <dbReference type="ChEBI" id="CHEBI:83989"/>
        <dbReference type="ChEBI" id="CHEBI:138538"/>
        <dbReference type="EC" id="2.3.1.179"/>
    </reaction>
</comment>
<sequence length="413" mass="44774">MKRVVITGLGAITPLGNDVKTTWDNMLQGRSGIDLIKSFDTSKHTVKIAGEVKDFQPETKLDPKAIKRLDRCVQLCLWAALESVADAQIDFEKYDKTDIGVILGSGIGGLLTWEEEHTKFMNQGPARVSPFLIPMMIPDMTSGYVAIHYGLKGPNYTTVSACASGAHAIGTAFREIKLGNASVVVTGGAEAPVTPFALAGFSNMRALSRRNDEPQKASRPFDKDRDGFVMAEGAAVLILEELEFAKRRGARIYAEIVGFGATGDGYHITAPSPEGEGARRSMERAIKEAGCQREQIDYINTHGTSTELNDKFEAKAIKDLFGNHASKIMLNSTKSMIGHTLGAAGAIEAVVTALSIYQQILHPSINLENPDPECEGLNFVVNEARKTKIDYALSNSLGFGGHNATICFKRYTE</sequence>
<dbReference type="EMBL" id="DTHJ01000010">
    <property type="protein sequence ID" value="HHS62097.1"/>
    <property type="molecule type" value="Genomic_DNA"/>
</dbReference>
<dbReference type="InterPro" id="IPR020841">
    <property type="entry name" value="PKS_Beta-ketoAc_synthase_dom"/>
</dbReference>
<keyword evidence="6 11" id="KW-0808">Transferase</keyword>
<dbReference type="InterPro" id="IPR000794">
    <property type="entry name" value="Beta-ketoacyl_synthase"/>
</dbReference>
<keyword evidence="10 11" id="KW-0012">Acyltransferase</keyword>
<evidence type="ECO:0000259" key="14">
    <source>
        <dbReference type="PROSITE" id="PS52004"/>
    </source>
</evidence>
<dbReference type="InterPro" id="IPR014030">
    <property type="entry name" value="Ketoacyl_synth_N"/>
</dbReference>
<reference evidence="15" key="1">
    <citation type="journal article" date="2020" name="mSystems">
        <title>Genome- and Community-Level Interaction Insights into Carbon Utilization and Element Cycling Functions of Hydrothermarchaeota in Hydrothermal Sediment.</title>
        <authorList>
            <person name="Zhou Z."/>
            <person name="Liu Y."/>
            <person name="Xu W."/>
            <person name="Pan J."/>
            <person name="Luo Z.H."/>
            <person name="Li M."/>
        </authorList>
    </citation>
    <scope>NUCLEOTIDE SEQUENCE [LARGE SCALE GENOMIC DNA]</scope>
    <source>
        <strain evidence="15">SpSt-783</strain>
    </source>
</reference>
<dbReference type="PANTHER" id="PTHR11712">
    <property type="entry name" value="POLYKETIDE SYNTHASE-RELATED"/>
    <property type="match status" value="1"/>
</dbReference>
<dbReference type="GO" id="GO:0004315">
    <property type="term" value="F:3-oxoacyl-[acyl-carrier-protein] synthase activity"/>
    <property type="evidence" value="ECO:0007669"/>
    <property type="project" value="UniProtKB-UniRule"/>
</dbReference>
<dbReference type="UniPathway" id="UPA00094"/>
<keyword evidence="8" id="KW-0443">Lipid metabolism</keyword>
<dbReference type="GO" id="GO:0005829">
    <property type="term" value="C:cytosol"/>
    <property type="evidence" value="ECO:0007669"/>
    <property type="project" value="TreeGrafter"/>
</dbReference>
<dbReference type="InterPro" id="IPR017568">
    <property type="entry name" value="3-oxoacyl-ACP_synth-2"/>
</dbReference>